<dbReference type="Pfam" id="PF13385">
    <property type="entry name" value="Laminin_G_3"/>
    <property type="match status" value="1"/>
</dbReference>
<evidence type="ECO:0000259" key="3">
    <source>
        <dbReference type="Pfam" id="PF07587"/>
    </source>
</evidence>
<keyword evidence="1" id="KW-0732">Signal</keyword>
<evidence type="ECO:0000259" key="4">
    <source>
        <dbReference type="Pfam" id="PF07635"/>
    </source>
</evidence>
<feature type="signal peptide" evidence="1">
    <location>
        <begin position="1"/>
        <end position="21"/>
    </location>
</feature>
<proteinExistence type="predicted"/>
<dbReference type="SUPFAM" id="SSF46626">
    <property type="entry name" value="Cytochrome c"/>
    <property type="match status" value="1"/>
</dbReference>
<keyword evidence="6" id="KW-1185">Reference proteome</keyword>
<gene>
    <name evidence="5" type="ORF">K227x_55050</name>
</gene>
<dbReference type="InterPro" id="IPR022655">
    <property type="entry name" value="DUF1553"/>
</dbReference>
<evidence type="ECO:0000259" key="2">
    <source>
        <dbReference type="Pfam" id="PF07583"/>
    </source>
</evidence>
<organism evidence="5 6">
    <name type="scientific">Rubripirellula lacrimiformis</name>
    <dbReference type="NCBI Taxonomy" id="1930273"/>
    <lineage>
        <taxon>Bacteria</taxon>
        <taxon>Pseudomonadati</taxon>
        <taxon>Planctomycetota</taxon>
        <taxon>Planctomycetia</taxon>
        <taxon>Pirellulales</taxon>
        <taxon>Pirellulaceae</taxon>
        <taxon>Rubripirellula</taxon>
    </lineage>
</organism>
<dbReference type="GO" id="GO:0009055">
    <property type="term" value="F:electron transfer activity"/>
    <property type="evidence" value="ECO:0007669"/>
    <property type="project" value="InterPro"/>
</dbReference>
<dbReference type="PANTHER" id="PTHR35889">
    <property type="entry name" value="CYCLOINULO-OLIGOSACCHARIDE FRUCTANOTRANSFERASE-RELATED"/>
    <property type="match status" value="1"/>
</dbReference>
<dbReference type="SUPFAM" id="SSF49899">
    <property type="entry name" value="Concanavalin A-like lectins/glucanases"/>
    <property type="match status" value="1"/>
</dbReference>
<dbReference type="Gene3D" id="2.60.120.200">
    <property type="match status" value="1"/>
</dbReference>
<feature type="domain" description="DUF1553" evidence="3">
    <location>
        <begin position="881"/>
        <end position="1136"/>
    </location>
</feature>
<dbReference type="OrthoDB" id="289126at2"/>
<reference evidence="5 6" key="1">
    <citation type="submission" date="2019-02" db="EMBL/GenBank/DDBJ databases">
        <title>Deep-cultivation of Planctomycetes and their phenomic and genomic characterization uncovers novel biology.</title>
        <authorList>
            <person name="Wiegand S."/>
            <person name="Jogler M."/>
            <person name="Boedeker C."/>
            <person name="Pinto D."/>
            <person name="Vollmers J."/>
            <person name="Rivas-Marin E."/>
            <person name="Kohn T."/>
            <person name="Peeters S.H."/>
            <person name="Heuer A."/>
            <person name="Rast P."/>
            <person name="Oberbeckmann S."/>
            <person name="Bunk B."/>
            <person name="Jeske O."/>
            <person name="Meyerdierks A."/>
            <person name="Storesund J.E."/>
            <person name="Kallscheuer N."/>
            <person name="Luecker S."/>
            <person name="Lage O.M."/>
            <person name="Pohl T."/>
            <person name="Merkel B.J."/>
            <person name="Hornburger P."/>
            <person name="Mueller R.-W."/>
            <person name="Bruemmer F."/>
            <person name="Labrenz M."/>
            <person name="Spormann A.M."/>
            <person name="Op den Camp H."/>
            <person name="Overmann J."/>
            <person name="Amann R."/>
            <person name="Jetten M.S.M."/>
            <person name="Mascher T."/>
            <person name="Medema M.H."/>
            <person name="Devos D.P."/>
            <person name="Kaster A.-K."/>
            <person name="Ovreas L."/>
            <person name="Rohde M."/>
            <person name="Galperin M.Y."/>
            <person name="Jogler C."/>
        </authorList>
    </citation>
    <scope>NUCLEOTIDE SEQUENCE [LARGE SCALE GENOMIC DNA]</scope>
    <source>
        <strain evidence="5 6">K22_7</strain>
    </source>
</reference>
<dbReference type="GO" id="GO:0020037">
    <property type="term" value="F:heme binding"/>
    <property type="evidence" value="ECO:0007669"/>
    <property type="project" value="InterPro"/>
</dbReference>
<dbReference type="PANTHER" id="PTHR35889:SF3">
    <property type="entry name" value="F-BOX DOMAIN-CONTAINING PROTEIN"/>
    <property type="match status" value="1"/>
</dbReference>
<feature type="domain" description="DUF1549" evidence="2">
    <location>
        <begin position="643"/>
        <end position="817"/>
    </location>
</feature>
<accession>A0A517NIW3</accession>
<protein>
    <submittedName>
        <fullName evidence="5">Planctomycete cytochrome C</fullName>
    </submittedName>
</protein>
<dbReference type="Pfam" id="PF07587">
    <property type="entry name" value="PSD1"/>
    <property type="match status" value="1"/>
</dbReference>
<evidence type="ECO:0000313" key="5">
    <source>
        <dbReference type="EMBL" id="QDT07080.1"/>
    </source>
</evidence>
<dbReference type="RefSeq" id="WP_145174595.1">
    <property type="nucleotide sequence ID" value="NZ_CP036525.1"/>
</dbReference>
<dbReference type="InterPro" id="IPR036909">
    <property type="entry name" value="Cyt_c-like_dom_sf"/>
</dbReference>
<evidence type="ECO:0000256" key="1">
    <source>
        <dbReference type="SAM" id="SignalP"/>
    </source>
</evidence>
<dbReference type="KEGG" id="rlc:K227x_55050"/>
<dbReference type="Proteomes" id="UP000318538">
    <property type="component" value="Chromosome"/>
</dbReference>
<evidence type="ECO:0000313" key="6">
    <source>
        <dbReference type="Proteomes" id="UP000318538"/>
    </source>
</evidence>
<feature type="domain" description="Cytochrome C Planctomycete-type" evidence="4">
    <location>
        <begin position="560"/>
        <end position="614"/>
    </location>
</feature>
<feature type="chain" id="PRO_5022187245" evidence="1">
    <location>
        <begin position="22"/>
        <end position="1221"/>
    </location>
</feature>
<dbReference type="InterPro" id="IPR011429">
    <property type="entry name" value="Cyt_c_Planctomycete-type"/>
</dbReference>
<dbReference type="AlphaFoldDB" id="A0A517NIW3"/>
<dbReference type="Pfam" id="PF07635">
    <property type="entry name" value="PSCyt1"/>
    <property type="match status" value="1"/>
</dbReference>
<dbReference type="EMBL" id="CP036525">
    <property type="protein sequence ID" value="QDT07080.1"/>
    <property type="molecule type" value="Genomic_DNA"/>
</dbReference>
<dbReference type="InterPro" id="IPR011444">
    <property type="entry name" value="DUF1549"/>
</dbReference>
<dbReference type="InterPro" id="IPR013320">
    <property type="entry name" value="ConA-like_dom_sf"/>
</dbReference>
<dbReference type="Pfam" id="PF07583">
    <property type="entry name" value="PSCyt2"/>
    <property type="match status" value="1"/>
</dbReference>
<name>A0A517NIW3_9BACT</name>
<sequence precursor="true">MWNKTCQSIAIVLLVANLGLAQEVARWEFGSDDETTLVPHGQVQQDQVGPRPPEFPDMSPENMAVRVDAGAFFSVQDPGEDSRFDFTNDDEITIESWVNPSDVRDGQPLYVIGKGRTGNPNFTRDNQNWALRIVGVKGESRLSFLFATKVTGDGKHWHRWDSKTGFPLGTGWHHIAVSHRFGDLESIRGWINGKPIEGVWSYAGPTKEKPVVDDDEVRIGNGFDGLLDGIAIHRSLLDDEAIAARFRRVGKERVVKIAPAVMPELDDVPSGRVLFQLSESMPAGNRWLYEGEPMPAESTRWIGDSFLLPRIPVRYDAWGIRSDWKAPLLLRIAGDIELPSGKHRFLVRARSLSRLWVDGELVTSTKTVRNRGGNLEPIVPVPEPLVPGARLLPFPQQEALTEYEIPSSPQDEPRRLRVVLEVMVGGNGDRTESGEVCVAVQPEGDGPLFVLKADSSSPLMLTDAAIERELQKFESSMVTFEDSTRREAAASQDAFWQQRHAVARASVAQPTSSVEHGNVHPIDRFVADKIDLAVSQAAESDEKTTQHFHQNVLPILQEQCFRCHGEKQQGGLRLNSREHALSMGESELAAVVPGNADASEMIVRIRDHDMPPTDEGLTESQIATLEDWVNDGALWPNPPLAPQSVAIAPLVDDASFLRRAYLDTVGVGPTEDEARAFLADRDAAKRSKLIQRLLQDERYADHWVSFWMDLLAENPTLLNQSLNSTGPFRWFLYESLRDGKPLDRMVTELVLMRGSPHEGGSAGFGMAGENDSPLAAKGHILASAFLGIELQCARCHDSPYHSTSQEDLYSLAAMLNRKQLTPPKTSRVPDAFFENIGRESLIKVTLKPGVQVQPKWPFASFTAVEDGPHIDKLMQSPDDPRERLAALITAAQNDRFPKVVVNHLWNRLIGAGIVQPVNDWEGATASHPEMLQWLADELISHDYDLRHVLQQIMTSQTYQRKSVGQNETASAQQRFFAAPDPRRLAAEQVVDSLFAAAQRPMDTETLTFVHDGAEPMTHRLTLGSPSHAWMFAGLNNERDRPSLSMPRAQPIADVLEAFGWTGTRQQPIAQRETDPNLLQPGILANGTLSMSLTRAADQSALAQLAIDAASPETLLESLFLRFLTRYPSHQEQAAFVPALAAGFKERRLPDGLVKRPVPEPRLPQSTWSNHLVPEANEIQEEWQRRVRRGPAVDPRLQPDWREVYEDVIWSLVNDRDFVFVP</sequence>